<dbReference type="PROSITE" id="PS51858">
    <property type="entry name" value="PPPDE"/>
    <property type="match status" value="1"/>
</dbReference>
<accession>A0AAN8A2I9</accession>
<sequence>MEIQLYVYDLTRGMARSMSKAYLGIQIDAVYHTALVFDNIEYFFGAGVQTCRPGATHHGRPMEIINMGTTQLPLDVILDYLESLKQVYTPESYDLFAHNCNNFTNDFSMFLLGKGIPDHITSLPKRVLDTPFGQMLRPQIDAGMRGVAQAPVPQHNRPPVNSVRGAFQAATNGGPAARPNGTALVATKSGAYGTVINVTDLSTLDKHLSTASNTASTIFFTSSTCAPCKIAYPTYDSLAEQHPNALFVKVDINAAREIGSRYQIRATPTFMTFSKSAKKDEWSGADPNLLKSNVETLLQETFPPHPHTVVSVPSLQYGSLKPMTYAKIPPLDKLTAKLGDAAKDTQITALKSFIELRSKEGAREATLPDLPAISTTFRTKVLELPLETRFAAVDLLRCAMLDARVGGFFAEEAAGHQLVSTILEHVNGLEDCPHNLRLVTIHLACNLFTSHLFIRELFSSSPINGLAEQMVQLITSSLLDTDHPSVRVSAASLAFNIASSNYRMRREEAQEALPEGLQVELAASVIETLGSESNEEATKTLLLTLGFLVYCAPQGGELLDLCQALDAKAVVSTTKGQQKLAKEVASLV</sequence>
<dbReference type="Gene3D" id="1.25.10.10">
    <property type="entry name" value="Leucine-rich Repeat Variant"/>
    <property type="match status" value="1"/>
</dbReference>
<dbReference type="GO" id="GO:0070646">
    <property type="term" value="P:protein modification by small protein removal"/>
    <property type="evidence" value="ECO:0007669"/>
    <property type="project" value="TreeGrafter"/>
</dbReference>
<proteinExistence type="inferred from homology"/>
<dbReference type="GO" id="GO:0006508">
    <property type="term" value="P:proteolysis"/>
    <property type="evidence" value="ECO:0007669"/>
    <property type="project" value="UniProtKB-KW"/>
</dbReference>
<feature type="domain" description="Thioredoxin" evidence="4">
    <location>
        <begin position="177"/>
        <end position="299"/>
    </location>
</feature>
<comment type="caution">
    <text evidence="7">The sequence shown here is derived from an EMBL/GenBank/DDBJ whole genome shotgun (WGS) entry which is preliminary data.</text>
</comment>
<dbReference type="InterPro" id="IPR042266">
    <property type="entry name" value="PPPDE_sf"/>
</dbReference>
<protein>
    <recommendedName>
        <fullName evidence="9">PPPDE domain-containing protein</fullName>
    </recommendedName>
</protein>
<evidence type="ECO:0000256" key="3">
    <source>
        <dbReference type="ARBA" id="ARBA00022801"/>
    </source>
</evidence>
<dbReference type="PROSITE" id="PS51396">
    <property type="entry name" value="PUL"/>
    <property type="match status" value="1"/>
</dbReference>
<dbReference type="InterPro" id="IPR036249">
    <property type="entry name" value="Thioredoxin-like_sf"/>
</dbReference>
<evidence type="ECO:0008006" key="9">
    <source>
        <dbReference type="Google" id="ProtNLM"/>
    </source>
</evidence>
<dbReference type="PROSITE" id="PS51352">
    <property type="entry name" value="THIOREDOXIN_2"/>
    <property type="match status" value="1"/>
</dbReference>
<name>A0AAN8A2I9_9PEZI</name>
<dbReference type="GO" id="GO:0008233">
    <property type="term" value="F:peptidase activity"/>
    <property type="evidence" value="ECO:0007669"/>
    <property type="project" value="UniProtKB-KW"/>
</dbReference>
<dbReference type="Gene3D" id="3.90.1720.30">
    <property type="entry name" value="PPPDE domains"/>
    <property type="match status" value="1"/>
</dbReference>
<dbReference type="AlphaFoldDB" id="A0AAN8A2I9"/>
<organism evidence="7 8">
    <name type="scientific">Elasticomyces elasticus</name>
    <dbReference type="NCBI Taxonomy" id="574655"/>
    <lineage>
        <taxon>Eukaryota</taxon>
        <taxon>Fungi</taxon>
        <taxon>Dikarya</taxon>
        <taxon>Ascomycota</taxon>
        <taxon>Pezizomycotina</taxon>
        <taxon>Dothideomycetes</taxon>
        <taxon>Dothideomycetidae</taxon>
        <taxon>Mycosphaerellales</taxon>
        <taxon>Teratosphaeriaceae</taxon>
        <taxon>Elasticomyces</taxon>
    </lineage>
</organism>
<dbReference type="InterPro" id="IPR008580">
    <property type="entry name" value="PPPDE_dom"/>
</dbReference>
<dbReference type="PANTHER" id="PTHR12378">
    <property type="entry name" value="DESUMOYLATING ISOPEPTIDASE"/>
    <property type="match status" value="1"/>
</dbReference>
<comment type="similarity">
    <text evidence="1">Belongs to the DeSI family.</text>
</comment>
<dbReference type="EMBL" id="JAVRQU010000009">
    <property type="protein sequence ID" value="KAK5698667.1"/>
    <property type="molecule type" value="Genomic_DNA"/>
</dbReference>
<dbReference type="SMART" id="SM01179">
    <property type="entry name" value="DUF862"/>
    <property type="match status" value="1"/>
</dbReference>
<evidence type="ECO:0000313" key="8">
    <source>
        <dbReference type="Proteomes" id="UP001310594"/>
    </source>
</evidence>
<dbReference type="InterPro" id="IPR011989">
    <property type="entry name" value="ARM-like"/>
</dbReference>
<reference evidence="7" key="1">
    <citation type="submission" date="2023-08" db="EMBL/GenBank/DDBJ databases">
        <title>Black Yeasts Isolated from many extreme environments.</title>
        <authorList>
            <person name="Coleine C."/>
            <person name="Stajich J.E."/>
            <person name="Selbmann L."/>
        </authorList>
    </citation>
    <scope>NUCLEOTIDE SEQUENCE</scope>
    <source>
        <strain evidence="7">CCFEE 5810</strain>
    </source>
</reference>
<dbReference type="Proteomes" id="UP001310594">
    <property type="component" value="Unassembled WGS sequence"/>
</dbReference>
<keyword evidence="3" id="KW-0378">Hydrolase</keyword>
<feature type="domain" description="PUL" evidence="5">
    <location>
        <begin position="300"/>
        <end position="588"/>
    </location>
</feature>
<evidence type="ECO:0000256" key="2">
    <source>
        <dbReference type="ARBA" id="ARBA00022670"/>
    </source>
</evidence>
<dbReference type="Pfam" id="PF08324">
    <property type="entry name" value="PUL"/>
    <property type="match status" value="1"/>
</dbReference>
<evidence type="ECO:0000259" key="4">
    <source>
        <dbReference type="PROSITE" id="PS51352"/>
    </source>
</evidence>
<evidence type="ECO:0000259" key="6">
    <source>
        <dbReference type="PROSITE" id="PS51858"/>
    </source>
</evidence>
<feature type="domain" description="PPPDE" evidence="6">
    <location>
        <begin position="1"/>
        <end position="141"/>
    </location>
</feature>
<dbReference type="SUPFAM" id="SSF52833">
    <property type="entry name" value="Thioredoxin-like"/>
    <property type="match status" value="1"/>
</dbReference>
<dbReference type="Pfam" id="PF05903">
    <property type="entry name" value="Peptidase_C97"/>
    <property type="match status" value="1"/>
</dbReference>
<evidence type="ECO:0000256" key="1">
    <source>
        <dbReference type="ARBA" id="ARBA00008140"/>
    </source>
</evidence>
<dbReference type="Gene3D" id="3.40.30.10">
    <property type="entry name" value="Glutaredoxin"/>
    <property type="match status" value="1"/>
</dbReference>
<dbReference type="InterPro" id="IPR013535">
    <property type="entry name" value="PUL_dom"/>
</dbReference>
<dbReference type="Pfam" id="PF00085">
    <property type="entry name" value="Thioredoxin"/>
    <property type="match status" value="1"/>
</dbReference>
<dbReference type="CDD" id="cd02947">
    <property type="entry name" value="TRX_family"/>
    <property type="match status" value="1"/>
</dbReference>
<dbReference type="PANTHER" id="PTHR12378:SF7">
    <property type="entry name" value="DESUMOYLATING ISOPEPTIDASE 1"/>
    <property type="match status" value="1"/>
</dbReference>
<evidence type="ECO:0000313" key="7">
    <source>
        <dbReference type="EMBL" id="KAK5698667.1"/>
    </source>
</evidence>
<gene>
    <name evidence="7" type="ORF">LTR97_006314</name>
</gene>
<dbReference type="InterPro" id="IPR013766">
    <property type="entry name" value="Thioredoxin_domain"/>
</dbReference>
<keyword evidence="2" id="KW-0645">Protease</keyword>
<evidence type="ECO:0000259" key="5">
    <source>
        <dbReference type="PROSITE" id="PS51396"/>
    </source>
</evidence>